<dbReference type="InterPro" id="IPR002156">
    <property type="entry name" value="RNaseH_domain"/>
</dbReference>
<dbReference type="Pfam" id="PF13456">
    <property type="entry name" value="RVT_3"/>
    <property type="match status" value="1"/>
</dbReference>
<dbReference type="Proteomes" id="UP000265520">
    <property type="component" value="Unassembled WGS sequence"/>
</dbReference>
<evidence type="ECO:0000313" key="2">
    <source>
        <dbReference type="EMBL" id="MCI29392.1"/>
    </source>
</evidence>
<dbReference type="AlphaFoldDB" id="A0A392QZW8"/>
<proteinExistence type="predicted"/>
<reference evidence="2 3" key="1">
    <citation type="journal article" date="2018" name="Front. Plant Sci.">
        <title>Red Clover (Trifolium pratense) and Zigzag Clover (T. medium) - A Picture of Genomic Similarities and Differences.</title>
        <authorList>
            <person name="Dluhosova J."/>
            <person name="Istvanek J."/>
            <person name="Nedelnik J."/>
            <person name="Repkova J."/>
        </authorList>
    </citation>
    <scope>NUCLEOTIDE SEQUENCE [LARGE SCALE GENOMIC DNA]</scope>
    <source>
        <strain evidence="3">cv. 10/8</strain>
        <tissue evidence="2">Leaf</tissue>
    </source>
</reference>
<protein>
    <recommendedName>
        <fullName evidence="1">RNase H type-1 domain-containing protein</fullName>
    </recommendedName>
</protein>
<dbReference type="GO" id="GO:0004523">
    <property type="term" value="F:RNA-DNA hybrid ribonuclease activity"/>
    <property type="evidence" value="ECO:0007669"/>
    <property type="project" value="InterPro"/>
</dbReference>
<sequence length="62" mass="7344">MGSAKGWSIMNKIRRLKQLDWEVRLEHIYREANRCADILANFWDVILIDVFICFMNRLGGDT</sequence>
<evidence type="ECO:0000259" key="1">
    <source>
        <dbReference type="Pfam" id="PF13456"/>
    </source>
</evidence>
<feature type="domain" description="RNase H type-1" evidence="1">
    <location>
        <begin position="9"/>
        <end position="42"/>
    </location>
</feature>
<organism evidence="2 3">
    <name type="scientific">Trifolium medium</name>
    <dbReference type="NCBI Taxonomy" id="97028"/>
    <lineage>
        <taxon>Eukaryota</taxon>
        <taxon>Viridiplantae</taxon>
        <taxon>Streptophyta</taxon>
        <taxon>Embryophyta</taxon>
        <taxon>Tracheophyta</taxon>
        <taxon>Spermatophyta</taxon>
        <taxon>Magnoliopsida</taxon>
        <taxon>eudicotyledons</taxon>
        <taxon>Gunneridae</taxon>
        <taxon>Pentapetalae</taxon>
        <taxon>rosids</taxon>
        <taxon>fabids</taxon>
        <taxon>Fabales</taxon>
        <taxon>Fabaceae</taxon>
        <taxon>Papilionoideae</taxon>
        <taxon>50 kb inversion clade</taxon>
        <taxon>NPAAA clade</taxon>
        <taxon>Hologalegina</taxon>
        <taxon>IRL clade</taxon>
        <taxon>Trifolieae</taxon>
        <taxon>Trifolium</taxon>
    </lineage>
</organism>
<keyword evidence="3" id="KW-1185">Reference proteome</keyword>
<comment type="caution">
    <text evidence="2">The sequence shown here is derived from an EMBL/GenBank/DDBJ whole genome shotgun (WGS) entry which is preliminary data.</text>
</comment>
<dbReference type="EMBL" id="LXQA010172213">
    <property type="protein sequence ID" value="MCI29392.1"/>
    <property type="molecule type" value="Genomic_DNA"/>
</dbReference>
<accession>A0A392QZW8</accession>
<dbReference type="GO" id="GO:0003676">
    <property type="term" value="F:nucleic acid binding"/>
    <property type="evidence" value="ECO:0007669"/>
    <property type="project" value="InterPro"/>
</dbReference>
<evidence type="ECO:0000313" key="3">
    <source>
        <dbReference type="Proteomes" id="UP000265520"/>
    </source>
</evidence>
<feature type="non-terminal residue" evidence="2">
    <location>
        <position position="62"/>
    </location>
</feature>
<name>A0A392QZW8_9FABA</name>